<evidence type="ECO:0000313" key="1">
    <source>
        <dbReference type="EMBL" id="RFT16079.1"/>
    </source>
</evidence>
<comment type="caution">
    <text evidence="1">The sequence shown here is derived from an EMBL/GenBank/DDBJ whole genome shotgun (WGS) entry which is preliminary data.</text>
</comment>
<accession>A0A3E2BMX3</accession>
<organism evidence="1 2">
    <name type="scientific">Candidatus Saccharicenans subterraneus</name>
    <dbReference type="NCBI Taxonomy" id="2508984"/>
    <lineage>
        <taxon>Bacteria</taxon>
        <taxon>Candidatus Aminicenantota</taxon>
        <taxon>Candidatus Aminicenantia</taxon>
        <taxon>Candidatus Aminicenantales</taxon>
        <taxon>Candidatus Saccharicenantaceae</taxon>
        <taxon>Candidatus Saccharicenans</taxon>
    </lineage>
</organism>
<protein>
    <submittedName>
        <fullName evidence="1">Uncharacterized protein</fullName>
    </submittedName>
</protein>
<name>A0A3E2BMX3_9BACT</name>
<dbReference type="AlphaFoldDB" id="A0A3E2BMX3"/>
<dbReference type="EMBL" id="QUAH01000005">
    <property type="protein sequence ID" value="RFT16079.1"/>
    <property type="molecule type" value="Genomic_DNA"/>
</dbReference>
<gene>
    <name evidence="1" type="ORF">OP8BY_2085</name>
</gene>
<evidence type="ECO:0000313" key="2">
    <source>
        <dbReference type="Proteomes" id="UP000257323"/>
    </source>
</evidence>
<dbReference type="Proteomes" id="UP000257323">
    <property type="component" value="Unassembled WGS sequence"/>
</dbReference>
<reference evidence="1 2" key="1">
    <citation type="submission" date="2018-08" db="EMBL/GenBank/DDBJ databases">
        <title>Genome analysis of the thermophilic bacterium of the candidate phylum Aminicenantes from deep subsurface aquifer revealed its physiology and ecological role.</title>
        <authorList>
            <person name="Kadnikov V.V."/>
            <person name="Mardanov A.V."/>
            <person name="Beletsky A.V."/>
            <person name="Karnachuk O.V."/>
            <person name="Ravin N.V."/>
        </authorList>
    </citation>
    <scope>NUCLEOTIDE SEQUENCE [LARGE SCALE GENOMIC DNA]</scope>
    <source>
        <strain evidence="1">BY38</strain>
    </source>
</reference>
<proteinExistence type="predicted"/>
<sequence>MIKSAKLPGTIFSSCFILPVSAPNFKLIDNFPKIRQKLIRYN</sequence>